<dbReference type="EC" id="2.1.1.72" evidence="2"/>
<dbReference type="PROSITE" id="PS00092">
    <property type="entry name" value="N6_MTASE"/>
    <property type="match status" value="1"/>
</dbReference>
<dbReference type="InterPro" id="IPR029063">
    <property type="entry name" value="SAM-dependent_MTases_sf"/>
</dbReference>
<comment type="similarity">
    <text evidence="1">Belongs to the N(4)/N(6)-methyltransferase family.</text>
</comment>
<reference evidence="9 10" key="1">
    <citation type="submission" date="2023-05" db="EMBL/GenBank/DDBJ databases">
        <authorList>
            <person name="Guo Y."/>
        </authorList>
    </citation>
    <scope>NUCLEOTIDE SEQUENCE [LARGE SCALE GENOMIC DNA]</scope>
    <source>
        <strain evidence="9 10">GR2756</strain>
    </source>
</reference>
<evidence type="ECO:0000256" key="1">
    <source>
        <dbReference type="ARBA" id="ARBA00006594"/>
    </source>
</evidence>
<evidence type="ECO:0000313" key="9">
    <source>
        <dbReference type="EMBL" id="MDT9598524.1"/>
    </source>
</evidence>
<keyword evidence="3 9" id="KW-0489">Methyltransferase</keyword>
<evidence type="ECO:0000259" key="8">
    <source>
        <dbReference type="Pfam" id="PF04471"/>
    </source>
</evidence>
<keyword evidence="10" id="KW-1185">Reference proteome</keyword>
<dbReference type="EMBL" id="JAVUPU010000003">
    <property type="protein sequence ID" value="MDT9598524.1"/>
    <property type="molecule type" value="Genomic_DNA"/>
</dbReference>
<comment type="catalytic activity">
    <reaction evidence="5">
        <text>a 2'-deoxyadenosine in DNA + S-adenosyl-L-methionine = an N(6)-methyl-2'-deoxyadenosine in DNA + S-adenosyl-L-homocysteine + H(+)</text>
        <dbReference type="Rhea" id="RHEA:15197"/>
        <dbReference type="Rhea" id="RHEA-COMP:12418"/>
        <dbReference type="Rhea" id="RHEA-COMP:12419"/>
        <dbReference type="ChEBI" id="CHEBI:15378"/>
        <dbReference type="ChEBI" id="CHEBI:57856"/>
        <dbReference type="ChEBI" id="CHEBI:59789"/>
        <dbReference type="ChEBI" id="CHEBI:90615"/>
        <dbReference type="ChEBI" id="CHEBI:90616"/>
        <dbReference type="EC" id="2.1.1.72"/>
    </reaction>
</comment>
<evidence type="ECO:0000256" key="3">
    <source>
        <dbReference type="ARBA" id="ARBA00022603"/>
    </source>
</evidence>
<evidence type="ECO:0000259" key="7">
    <source>
        <dbReference type="Pfam" id="PF01555"/>
    </source>
</evidence>
<feature type="region of interest" description="Disordered" evidence="6">
    <location>
        <begin position="528"/>
        <end position="547"/>
    </location>
</feature>
<evidence type="ECO:0000256" key="2">
    <source>
        <dbReference type="ARBA" id="ARBA00011900"/>
    </source>
</evidence>
<dbReference type="GO" id="GO:0032259">
    <property type="term" value="P:methylation"/>
    <property type="evidence" value="ECO:0007669"/>
    <property type="project" value="UniProtKB-KW"/>
</dbReference>
<evidence type="ECO:0000256" key="5">
    <source>
        <dbReference type="ARBA" id="ARBA00047942"/>
    </source>
</evidence>
<dbReference type="Pfam" id="PF04471">
    <property type="entry name" value="Mrr_cat"/>
    <property type="match status" value="1"/>
</dbReference>
<dbReference type="InterPro" id="IPR002052">
    <property type="entry name" value="DNA_methylase_N6_adenine_CS"/>
</dbReference>
<name>A0ABU3Q527_9SPHN</name>
<dbReference type="InterPro" id="IPR001091">
    <property type="entry name" value="RM_Methyltransferase"/>
</dbReference>
<evidence type="ECO:0000313" key="10">
    <source>
        <dbReference type="Proteomes" id="UP001259572"/>
    </source>
</evidence>
<dbReference type="Pfam" id="PF01555">
    <property type="entry name" value="N6_N4_Mtase"/>
    <property type="match status" value="1"/>
</dbReference>
<gene>
    <name evidence="9" type="ORF">RQX22_06125</name>
</gene>
<sequence length="577" mass="65396">MNRLFFGDNLAILRNGDVPAASIDLIYLDPPFNSDARYSVLFQTPEAERANAQAEAFRDTWTWGEEAASAFDDIHHKVRGGTARFVDALHSALGQSDMMAYLVMMAVRLYELRQVLKEDGTLILHCDPTASHYLKVILDGIFGGENFKNEIIWRRSTGKSHSSRRLPSNHDTILVYGGPDSRWNPEHAFIPYDQKNLPEKTLEKYGAMDASGRRYQLDNLINPNPNRPNLTYEFLGVTRVWRWTRERMQAAYDAGLIVQTAPGRVPRFKRYLDEQRGLPLGDVWSDIPPLNSQAEERIGYPTQKPMALLERLIKLTTKEGDVILDPFCGCGTTVETAQQLRRKWIGIDVAYHAIKVIENRMVEEFRGTAKFDVLGIPYTFDQAEALAERDKYQFQWWANYLFDPHAVREIKKGKDRGIDGEIYFPMGVGHRDYGRILISVKGGKNLTPSMVRDFVGVLDTEKAQMGLFICLGDPTQEMELAALRAGFVDTAQGRKRRLQIVSINQWFEGVRPDLPNAPTLDIAAFSHSKKKPPAKIHRPDPKSPELPLYISGVGSAVSRDVKRHFNPHKVVQQQATG</sequence>
<dbReference type="PRINTS" id="PR00508">
    <property type="entry name" value="S21N4MTFRASE"/>
</dbReference>
<dbReference type="Gene3D" id="3.40.50.150">
    <property type="entry name" value="Vaccinia Virus protein VP39"/>
    <property type="match status" value="1"/>
</dbReference>
<organism evidence="9 10">
    <name type="scientific">Sphingosinicella rhizophila</name>
    <dbReference type="NCBI Taxonomy" id="3050082"/>
    <lineage>
        <taxon>Bacteria</taxon>
        <taxon>Pseudomonadati</taxon>
        <taxon>Pseudomonadota</taxon>
        <taxon>Alphaproteobacteria</taxon>
        <taxon>Sphingomonadales</taxon>
        <taxon>Sphingosinicellaceae</taxon>
        <taxon>Sphingosinicella</taxon>
    </lineage>
</organism>
<dbReference type="GO" id="GO:0008168">
    <property type="term" value="F:methyltransferase activity"/>
    <property type="evidence" value="ECO:0007669"/>
    <property type="project" value="UniProtKB-KW"/>
</dbReference>
<evidence type="ECO:0000256" key="6">
    <source>
        <dbReference type="SAM" id="MobiDB-lite"/>
    </source>
</evidence>
<dbReference type="RefSeq" id="WP_315724666.1">
    <property type="nucleotide sequence ID" value="NZ_JAVUPU010000003.1"/>
</dbReference>
<dbReference type="SUPFAM" id="SSF53335">
    <property type="entry name" value="S-adenosyl-L-methionine-dependent methyltransferases"/>
    <property type="match status" value="1"/>
</dbReference>
<feature type="domain" description="DNA methylase N-4/N-6" evidence="7">
    <location>
        <begin position="23"/>
        <end position="358"/>
    </location>
</feature>
<dbReference type="Proteomes" id="UP001259572">
    <property type="component" value="Unassembled WGS sequence"/>
</dbReference>
<dbReference type="InterPro" id="IPR007560">
    <property type="entry name" value="Restrct_endonuc_IV_Mrr"/>
</dbReference>
<comment type="caution">
    <text evidence="9">The sequence shown here is derived from an EMBL/GenBank/DDBJ whole genome shotgun (WGS) entry which is preliminary data.</text>
</comment>
<protein>
    <recommendedName>
        <fullName evidence="2">site-specific DNA-methyltransferase (adenine-specific)</fullName>
        <ecNumber evidence="2">2.1.1.72</ecNumber>
    </recommendedName>
</protein>
<accession>A0ABU3Q527</accession>
<evidence type="ECO:0000256" key="4">
    <source>
        <dbReference type="ARBA" id="ARBA00022679"/>
    </source>
</evidence>
<dbReference type="InterPro" id="IPR002941">
    <property type="entry name" value="DNA_methylase_N4/N6"/>
</dbReference>
<keyword evidence="4 9" id="KW-0808">Transferase</keyword>
<proteinExistence type="inferred from homology"/>
<feature type="domain" description="Restriction endonuclease type IV Mrr" evidence="8">
    <location>
        <begin position="406"/>
        <end position="477"/>
    </location>
</feature>